<keyword evidence="4" id="KW-1185">Reference proteome</keyword>
<keyword evidence="1" id="KW-1133">Transmembrane helix</keyword>
<feature type="transmembrane region" description="Helical" evidence="1">
    <location>
        <begin position="172"/>
        <end position="190"/>
    </location>
</feature>
<dbReference type="EMBL" id="AZCX01000006">
    <property type="protein sequence ID" value="KRK47727.1"/>
    <property type="molecule type" value="Genomic_DNA"/>
</dbReference>
<feature type="transmembrane region" description="Helical" evidence="1">
    <location>
        <begin position="80"/>
        <end position="98"/>
    </location>
</feature>
<protein>
    <recommendedName>
        <fullName evidence="2">DUF1648 domain-containing protein</fullName>
    </recommendedName>
</protein>
<gene>
    <name evidence="3" type="ORF">FC96_GL002212</name>
</gene>
<feature type="transmembrane region" description="Helical" evidence="1">
    <location>
        <begin position="110"/>
        <end position="128"/>
    </location>
</feature>
<keyword evidence="1" id="KW-0472">Membrane</keyword>
<comment type="caution">
    <text evidence="3">The sequence shown here is derived from an EMBL/GenBank/DDBJ whole genome shotgun (WGS) entry which is preliminary data.</text>
</comment>
<dbReference type="PATRIC" id="fig|1302272.5.peg.2262"/>
<dbReference type="GO" id="GO:0009636">
    <property type="term" value="P:response to toxic substance"/>
    <property type="evidence" value="ECO:0007669"/>
    <property type="project" value="TreeGrafter"/>
</dbReference>
<dbReference type="PANTHER" id="PTHR37810">
    <property type="entry name" value="IMMUNITY PROTEIN SDPI"/>
    <property type="match status" value="1"/>
</dbReference>
<dbReference type="AlphaFoldDB" id="A0A0R1HMV2"/>
<evidence type="ECO:0000259" key="2">
    <source>
        <dbReference type="Pfam" id="PF07853"/>
    </source>
</evidence>
<dbReference type="STRING" id="1302272.FC96_GL002212"/>
<dbReference type="RefSeq" id="WP_056942699.1">
    <property type="nucleotide sequence ID" value="NZ_AZCX01000006.1"/>
</dbReference>
<evidence type="ECO:0000313" key="4">
    <source>
        <dbReference type="Proteomes" id="UP000050911"/>
    </source>
</evidence>
<dbReference type="Proteomes" id="UP000050911">
    <property type="component" value="Unassembled WGS sequence"/>
</dbReference>
<name>A0A0R1HMV2_9LACO</name>
<evidence type="ECO:0000313" key="3">
    <source>
        <dbReference type="EMBL" id="KRK47727.1"/>
    </source>
</evidence>
<dbReference type="Pfam" id="PF07853">
    <property type="entry name" value="DUF1648"/>
    <property type="match status" value="1"/>
</dbReference>
<feature type="transmembrane region" description="Helical" evidence="1">
    <location>
        <begin position="45"/>
        <end position="68"/>
    </location>
</feature>
<keyword evidence="1" id="KW-0812">Transmembrane</keyword>
<sequence>MTIKKNFFTTSPVIIAPILYGLAVYSSLPNKMTTHWGFTNQPDGFMAKPLLVFGLPLLMLVFQFIVLFATGHSKDDATRLNYIVMWLLPLVTVVAYLTTIQFNLGTTLDIRRIATLLVAIIFLSMGNYLPTVTLSDQSRRQPKNPTRFYHRIGYLLVGGGLALLVSLLFGPWVSTVILGLVIVGLIAVISL</sequence>
<feature type="transmembrane region" description="Helical" evidence="1">
    <location>
        <begin position="7"/>
        <end position="25"/>
    </location>
</feature>
<proteinExistence type="predicted"/>
<accession>A0A0R1HMV2</accession>
<feature type="domain" description="DUF1648" evidence="2">
    <location>
        <begin position="13"/>
        <end position="60"/>
    </location>
</feature>
<dbReference type="InterPro" id="IPR012867">
    <property type="entry name" value="DUF1648"/>
</dbReference>
<dbReference type="OrthoDB" id="9808690at2"/>
<organism evidence="3 4">
    <name type="scientific">Secundilactobacillus kimchicus JCM 15530</name>
    <dbReference type="NCBI Taxonomy" id="1302272"/>
    <lineage>
        <taxon>Bacteria</taxon>
        <taxon>Bacillati</taxon>
        <taxon>Bacillota</taxon>
        <taxon>Bacilli</taxon>
        <taxon>Lactobacillales</taxon>
        <taxon>Lactobacillaceae</taxon>
        <taxon>Secundilactobacillus</taxon>
    </lineage>
</organism>
<evidence type="ECO:0000256" key="1">
    <source>
        <dbReference type="SAM" id="Phobius"/>
    </source>
</evidence>
<dbReference type="PANTHER" id="PTHR37810:SF5">
    <property type="entry name" value="IMMUNITY PROTEIN SDPI"/>
    <property type="match status" value="1"/>
</dbReference>
<reference evidence="3 4" key="1">
    <citation type="journal article" date="2015" name="Genome Announc.">
        <title>Expanding the biotechnology potential of lactobacilli through comparative genomics of 213 strains and associated genera.</title>
        <authorList>
            <person name="Sun Z."/>
            <person name="Harris H.M."/>
            <person name="McCann A."/>
            <person name="Guo C."/>
            <person name="Argimon S."/>
            <person name="Zhang W."/>
            <person name="Yang X."/>
            <person name="Jeffery I.B."/>
            <person name="Cooney J.C."/>
            <person name="Kagawa T.F."/>
            <person name="Liu W."/>
            <person name="Song Y."/>
            <person name="Salvetti E."/>
            <person name="Wrobel A."/>
            <person name="Rasinkangas P."/>
            <person name="Parkhill J."/>
            <person name="Rea M.C."/>
            <person name="O'Sullivan O."/>
            <person name="Ritari J."/>
            <person name="Douillard F.P."/>
            <person name="Paul Ross R."/>
            <person name="Yang R."/>
            <person name="Briner A.E."/>
            <person name="Felis G.E."/>
            <person name="de Vos W.M."/>
            <person name="Barrangou R."/>
            <person name="Klaenhammer T.R."/>
            <person name="Caufield P.W."/>
            <person name="Cui Y."/>
            <person name="Zhang H."/>
            <person name="O'Toole P.W."/>
        </authorList>
    </citation>
    <scope>NUCLEOTIDE SEQUENCE [LARGE SCALE GENOMIC DNA]</scope>
    <source>
        <strain evidence="3 4">JCM 15530</strain>
    </source>
</reference>